<accession>A0A066YTR7</accession>
<evidence type="ECO:0000256" key="1">
    <source>
        <dbReference type="SAM" id="MobiDB-lite"/>
    </source>
</evidence>
<name>A0A066YTR7_9ACTN</name>
<feature type="compositionally biased region" description="Basic residues" evidence="1">
    <location>
        <begin position="28"/>
        <end position="43"/>
    </location>
</feature>
<evidence type="ECO:0000313" key="2">
    <source>
        <dbReference type="EMBL" id="KDN81481.1"/>
    </source>
</evidence>
<evidence type="ECO:0000313" key="3">
    <source>
        <dbReference type="Proteomes" id="UP000027178"/>
    </source>
</evidence>
<proteinExistence type="predicted"/>
<dbReference type="AlphaFoldDB" id="A0A066YTR7"/>
<dbReference type="EMBL" id="JNBY01000141">
    <property type="protein sequence ID" value="KDN81481.1"/>
    <property type="molecule type" value="Genomic_DNA"/>
</dbReference>
<comment type="caution">
    <text evidence="2">The sequence shown here is derived from an EMBL/GenBank/DDBJ whole genome shotgun (WGS) entry which is preliminary data.</text>
</comment>
<gene>
    <name evidence="2" type="ORF">KCH_67190</name>
</gene>
<keyword evidence="3" id="KW-1185">Reference proteome</keyword>
<reference evidence="2 3" key="1">
    <citation type="submission" date="2014-05" db="EMBL/GenBank/DDBJ databases">
        <title>Draft Genome Sequence of Kitasatospora cheerisanensis KCTC 2395.</title>
        <authorList>
            <person name="Nam D.H."/>
        </authorList>
    </citation>
    <scope>NUCLEOTIDE SEQUENCE [LARGE SCALE GENOMIC DNA]</scope>
    <source>
        <strain evidence="2 3">KCTC 2395</strain>
    </source>
</reference>
<dbReference type="Proteomes" id="UP000027178">
    <property type="component" value="Unassembled WGS sequence"/>
</dbReference>
<sequence>MANAQLPVTAREILAALPRLPRPAPSRHTGRHGAHRERGRRARLLAEPGLRGVRQGPGARALPGVRAGAAGRVREGPRLGCPAGELRAPGVGAEPPAREVKRPRRGGGPAGPGRWQRIWRDQGVPVGRQAGDGEDSDALARRAVDPAGQAAVSRGRGREGRTVVAGQTDHPLVAGSR</sequence>
<organism evidence="2 3">
    <name type="scientific">Kitasatospora cheerisanensis KCTC 2395</name>
    <dbReference type="NCBI Taxonomy" id="1348663"/>
    <lineage>
        <taxon>Bacteria</taxon>
        <taxon>Bacillati</taxon>
        <taxon>Actinomycetota</taxon>
        <taxon>Actinomycetes</taxon>
        <taxon>Kitasatosporales</taxon>
        <taxon>Streptomycetaceae</taxon>
        <taxon>Kitasatospora</taxon>
    </lineage>
</organism>
<protein>
    <submittedName>
        <fullName evidence="2">Uncharacterized protein</fullName>
    </submittedName>
</protein>
<feature type="region of interest" description="Disordered" evidence="1">
    <location>
        <begin position="16"/>
        <end position="177"/>
    </location>
</feature>
<dbReference type="HOGENOM" id="CLU_1515965_0_0_11"/>